<evidence type="ECO:0000256" key="1">
    <source>
        <dbReference type="SAM" id="MobiDB-lite"/>
    </source>
</evidence>
<proteinExistence type="predicted"/>
<organism evidence="2 3">
    <name type="scientific">Adineta ricciae</name>
    <name type="common">Rotifer</name>
    <dbReference type="NCBI Taxonomy" id="249248"/>
    <lineage>
        <taxon>Eukaryota</taxon>
        <taxon>Metazoa</taxon>
        <taxon>Spiralia</taxon>
        <taxon>Gnathifera</taxon>
        <taxon>Rotifera</taxon>
        <taxon>Eurotatoria</taxon>
        <taxon>Bdelloidea</taxon>
        <taxon>Adinetida</taxon>
        <taxon>Adinetidae</taxon>
        <taxon>Adineta</taxon>
    </lineage>
</organism>
<accession>A0A815PMT7</accession>
<evidence type="ECO:0000313" key="3">
    <source>
        <dbReference type="Proteomes" id="UP000663852"/>
    </source>
</evidence>
<dbReference type="Proteomes" id="UP000663852">
    <property type="component" value="Unassembled WGS sequence"/>
</dbReference>
<name>A0A815PMT7_ADIRI</name>
<comment type="caution">
    <text evidence="2">The sequence shown here is derived from an EMBL/GenBank/DDBJ whole genome shotgun (WGS) entry which is preliminary data.</text>
</comment>
<dbReference type="EMBL" id="CAJNOJ010000448">
    <property type="protein sequence ID" value="CAF1451997.1"/>
    <property type="molecule type" value="Genomic_DNA"/>
</dbReference>
<sequence length="104" mass="12217">MIRERFQNSDTTNKKPQEKKFDSLVNKTGARFRSKLAKLSVGKTWLEIEEEWIILRQVQLSKQGEQCLCGKANLKFITYLKNIHNKKLIIAGNCCLLTFRKFRL</sequence>
<reference evidence="2" key="1">
    <citation type="submission" date="2021-02" db="EMBL/GenBank/DDBJ databases">
        <authorList>
            <person name="Nowell W R."/>
        </authorList>
    </citation>
    <scope>NUCLEOTIDE SEQUENCE</scope>
</reference>
<protein>
    <submittedName>
        <fullName evidence="2">Uncharacterized protein</fullName>
    </submittedName>
</protein>
<dbReference type="OrthoDB" id="9997465at2759"/>
<dbReference type="AlphaFoldDB" id="A0A815PMT7"/>
<gene>
    <name evidence="2" type="ORF">EDS130_LOCUS39581</name>
</gene>
<evidence type="ECO:0000313" key="2">
    <source>
        <dbReference type="EMBL" id="CAF1451997.1"/>
    </source>
</evidence>
<feature type="region of interest" description="Disordered" evidence="1">
    <location>
        <begin position="1"/>
        <end position="20"/>
    </location>
</feature>